<gene>
    <name evidence="2" type="ORF">IAG44_40200</name>
</gene>
<dbReference type="SUPFAM" id="SSF159234">
    <property type="entry name" value="FomD-like"/>
    <property type="match status" value="1"/>
</dbReference>
<name>A0A7H0IQG3_9ACTN</name>
<dbReference type="Gene3D" id="2.40.380.10">
    <property type="entry name" value="FomD-like"/>
    <property type="match status" value="1"/>
</dbReference>
<dbReference type="KEGG" id="sroi:IAG44_40200"/>
<proteinExistence type="predicted"/>
<dbReference type="Pfam" id="PF04167">
    <property type="entry name" value="DUF402"/>
    <property type="match status" value="1"/>
</dbReference>
<keyword evidence="3" id="KW-1185">Reference proteome</keyword>
<sequence>MVNTFFAAGEVIVRREILDGREWLVYPVRVVAHDADGLAVHTAHGTPLTFGRGDFSLGPHPWTAIGDTWLSDGVLQLVRPGDGYSVWSRPTGGWYVNFQRPMRLTPRGFDTLDQELDLLIPPTPQDPPYTWKDEDEFQHRAATGGFAPGEADAVRAAAAEVVALVESGDRWWDKWSGWRAPDDWTAPARVPLTC</sequence>
<dbReference type="InterPro" id="IPR035930">
    <property type="entry name" value="FomD-like_sf"/>
</dbReference>
<feature type="domain" description="DUF402" evidence="1">
    <location>
        <begin position="61"/>
        <end position="168"/>
    </location>
</feature>
<evidence type="ECO:0000313" key="3">
    <source>
        <dbReference type="Proteomes" id="UP000516052"/>
    </source>
</evidence>
<dbReference type="EMBL" id="CP060828">
    <property type="protein sequence ID" value="QNP75029.1"/>
    <property type="molecule type" value="Genomic_DNA"/>
</dbReference>
<evidence type="ECO:0000313" key="2">
    <source>
        <dbReference type="EMBL" id="QNP75029.1"/>
    </source>
</evidence>
<dbReference type="Proteomes" id="UP000516052">
    <property type="component" value="Chromosome"/>
</dbReference>
<organism evidence="2 3">
    <name type="scientific">Streptomyces roseirectus</name>
    <dbReference type="NCBI Taxonomy" id="2768066"/>
    <lineage>
        <taxon>Bacteria</taxon>
        <taxon>Bacillati</taxon>
        <taxon>Actinomycetota</taxon>
        <taxon>Actinomycetes</taxon>
        <taxon>Kitasatosporales</taxon>
        <taxon>Streptomycetaceae</taxon>
        <taxon>Streptomyces</taxon>
    </lineage>
</organism>
<dbReference type="AlphaFoldDB" id="A0A7H0IQG3"/>
<accession>A0A7H0IQG3</accession>
<dbReference type="RefSeq" id="WP_187751952.1">
    <property type="nucleotide sequence ID" value="NZ_CP060828.1"/>
</dbReference>
<dbReference type="InterPro" id="IPR007295">
    <property type="entry name" value="DUF402"/>
</dbReference>
<protein>
    <submittedName>
        <fullName evidence="2">DUF402 domain-containing protein</fullName>
    </submittedName>
</protein>
<evidence type="ECO:0000259" key="1">
    <source>
        <dbReference type="Pfam" id="PF04167"/>
    </source>
</evidence>
<reference evidence="2 3" key="1">
    <citation type="submission" date="2020-08" db="EMBL/GenBank/DDBJ databases">
        <title>A novel species.</title>
        <authorList>
            <person name="Gao J."/>
        </authorList>
    </citation>
    <scope>NUCLEOTIDE SEQUENCE [LARGE SCALE GENOMIC DNA]</scope>
    <source>
        <strain evidence="2 3">CRXT-G-22</strain>
    </source>
</reference>